<protein>
    <submittedName>
        <fullName evidence="2">Transposase</fullName>
    </submittedName>
</protein>
<dbReference type="GO" id="GO:0004803">
    <property type="term" value="F:transposase activity"/>
    <property type="evidence" value="ECO:0007669"/>
    <property type="project" value="InterPro"/>
</dbReference>
<sequence>MTTPFCGIDWGESRHDAAIIEHTGQVITDAKIATGAAGFSQLLTMLAEAGDSEDPRGGCALCTVHYAL</sequence>
<evidence type="ECO:0000259" key="1">
    <source>
        <dbReference type="Pfam" id="PF01548"/>
    </source>
</evidence>
<evidence type="ECO:0000313" key="2">
    <source>
        <dbReference type="EMBL" id="QUR69011.1"/>
    </source>
</evidence>
<dbReference type="Pfam" id="PF01548">
    <property type="entry name" value="DEDD_Tnp_IS110"/>
    <property type="match status" value="1"/>
</dbReference>
<evidence type="ECO:0000313" key="3">
    <source>
        <dbReference type="Proteomes" id="UP000682202"/>
    </source>
</evidence>
<dbReference type="GO" id="GO:0003677">
    <property type="term" value="F:DNA binding"/>
    <property type="evidence" value="ECO:0007669"/>
    <property type="project" value="InterPro"/>
</dbReference>
<dbReference type="EMBL" id="CP046600">
    <property type="protein sequence ID" value="QUR69011.1"/>
    <property type="molecule type" value="Genomic_DNA"/>
</dbReference>
<keyword evidence="3" id="KW-1185">Reference proteome</keyword>
<feature type="domain" description="Transposase IS110-like N-terminal" evidence="1">
    <location>
        <begin position="6"/>
        <end position="49"/>
    </location>
</feature>
<name>A0A975PY70_9MYCO</name>
<dbReference type="InterPro" id="IPR002525">
    <property type="entry name" value="Transp_IS110-like_N"/>
</dbReference>
<dbReference type="GO" id="GO:0006313">
    <property type="term" value="P:DNA transposition"/>
    <property type="evidence" value="ECO:0007669"/>
    <property type="project" value="InterPro"/>
</dbReference>
<accession>A0A975PY70</accession>
<dbReference type="RefSeq" id="WP_211696596.1">
    <property type="nucleotide sequence ID" value="NZ_CP046600.1"/>
</dbReference>
<dbReference type="AlphaFoldDB" id="A0A975PY70"/>
<dbReference type="KEGG" id="mspg:F6B93_19800"/>
<dbReference type="Proteomes" id="UP000682202">
    <property type="component" value="Chromosome"/>
</dbReference>
<organism evidence="2 3">
    <name type="scientific">Mycobacterium spongiae</name>
    <dbReference type="NCBI Taxonomy" id="886343"/>
    <lineage>
        <taxon>Bacteria</taxon>
        <taxon>Bacillati</taxon>
        <taxon>Actinomycetota</taxon>
        <taxon>Actinomycetes</taxon>
        <taxon>Mycobacteriales</taxon>
        <taxon>Mycobacteriaceae</taxon>
        <taxon>Mycobacterium</taxon>
    </lineage>
</organism>
<reference evidence="2" key="1">
    <citation type="submission" date="2019-12" db="EMBL/GenBank/DDBJ databases">
        <title>Mycobacterium spongiae sp. nov.</title>
        <authorList>
            <person name="Stinear T."/>
        </authorList>
    </citation>
    <scope>NUCLEOTIDE SEQUENCE</scope>
    <source>
        <strain evidence="2">FSD4b-SM</strain>
    </source>
</reference>
<proteinExistence type="predicted"/>
<gene>
    <name evidence="2" type="ORF">F6B93_19800</name>
</gene>